<evidence type="ECO:0000313" key="2">
    <source>
        <dbReference type="Proteomes" id="UP000178771"/>
    </source>
</evidence>
<protein>
    <submittedName>
        <fullName evidence="1">Uncharacterized protein</fullName>
    </submittedName>
</protein>
<gene>
    <name evidence="1" type="ORF">A2982_03700</name>
</gene>
<accession>A0A1F4V5E0</accession>
<evidence type="ECO:0000313" key="1">
    <source>
        <dbReference type="EMBL" id="OGC52346.1"/>
    </source>
</evidence>
<dbReference type="EMBL" id="MEVH01000002">
    <property type="protein sequence ID" value="OGC52346.1"/>
    <property type="molecule type" value="Genomic_DNA"/>
</dbReference>
<reference evidence="1 2" key="1">
    <citation type="journal article" date="2016" name="Nat. Commun.">
        <title>Thousands of microbial genomes shed light on interconnected biogeochemical processes in an aquifer system.</title>
        <authorList>
            <person name="Anantharaman K."/>
            <person name="Brown C.T."/>
            <person name="Hug L.A."/>
            <person name="Sharon I."/>
            <person name="Castelle C.J."/>
            <person name="Probst A.J."/>
            <person name="Thomas B.C."/>
            <person name="Singh A."/>
            <person name="Wilkins M.J."/>
            <person name="Karaoz U."/>
            <person name="Brodie E.L."/>
            <person name="Williams K.H."/>
            <person name="Hubbard S.S."/>
            <person name="Banfield J.F."/>
        </authorList>
    </citation>
    <scope>NUCLEOTIDE SEQUENCE [LARGE SCALE GENOMIC DNA]</scope>
</reference>
<proteinExistence type="predicted"/>
<name>A0A1F4V5E0_UNCKA</name>
<dbReference type="Proteomes" id="UP000178771">
    <property type="component" value="Unassembled WGS sequence"/>
</dbReference>
<comment type="caution">
    <text evidence="1">The sequence shown here is derived from an EMBL/GenBank/DDBJ whole genome shotgun (WGS) entry which is preliminary data.</text>
</comment>
<organism evidence="1 2">
    <name type="scientific">candidate division WWE3 bacterium RIFCSPLOWO2_01_FULL_39_13</name>
    <dbReference type="NCBI Taxonomy" id="1802624"/>
    <lineage>
        <taxon>Bacteria</taxon>
        <taxon>Katanobacteria</taxon>
    </lineage>
</organism>
<dbReference type="AlphaFoldDB" id="A0A1F4V5E0"/>
<sequence>MFSLLGFLVALCLIIFTVYFFLNGSNEIPVKQVPTKSDNTKVINESEKRNATAQEENPSVEDRTITEMSVVNEYTVSLDKNWVEATLCNIKHKKHVKMVTTYQEDYEPSKNTCTFGYNLDELICQTIPSELTVIVFSGYDGGSRREYYLSRRSYNDETSKYVGASEFVLNGEKWLKLNWEDAYANDDYYSPQVVYLKAKGSVLVAIIGSGQYGYIRFDDNVRKFLSSIEIN</sequence>